<dbReference type="EC" id="1.5.1.36" evidence="4"/>
<dbReference type="PANTHER" id="PTHR30466:SF11">
    <property type="entry name" value="FLAVIN-DEPENDENT MONOOXYGENASE, REDUCTASE SUBUNIT HSAB"/>
    <property type="match status" value="1"/>
</dbReference>
<dbReference type="InterPro" id="IPR002563">
    <property type="entry name" value="Flavin_Rdtase-like_dom"/>
</dbReference>
<proteinExistence type="inferred from homology"/>
<dbReference type="PANTHER" id="PTHR30466">
    <property type="entry name" value="FLAVIN REDUCTASE"/>
    <property type="match status" value="1"/>
</dbReference>
<sequence>MTVPATQGIGIADFKAAMRALPAQVAVISAQAGDLRIAMTATAVTSLSAEPAQLLICVHKMARPAAVIRDAGAFAVNLVSSAQMAVANQCALPALTPEQRFEQGTWTRSDSLGQPLLDGALVNFDCRLVSQAEHGTHYVFVGLIEAVRFAQGKPLLYHDASYREVGPRLDALHLEWDSATRGF</sequence>
<dbReference type="RefSeq" id="WP_085835614.1">
    <property type="nucleotide sequence ID" value="NZ_FWFS01000002.1"/>
</dbReference>
<protein>
    <submittedName>
        <fullName evidence="4">NADH-dependent flavin reductase</fullName>
        <ecNumber evidence="4">1.5.1.36</ecNumber>
    </submittedName>
</protein>
<keyword evidence="2 4" id="KW-0560">Oxidoreductase</keyword>
<dbReference type="GO" id="GO:0010181">
    <property type="term" value="F:FMN binding"/>
    <property type="evidence" value="ECO:0007669"/>
    <property type="project" value="InterPro"/>
</dbReference>
<dbReference type="SMART" id="SM00903">
    <property type="entry name" value="Flavin_Reduct"/>
    <property type="match status" value="1"/>
</dbReference>
<dbReference type="EMBL" id="FWFS01000002">
    <property type="protein sequence ID" value="SLN28130.1"/>
    <property type="molecule type" value="Genomic_DNA"/>
</dbReference>
<evidence type="ECO:0000256" key="1">
    <source>
        <dbReference type="ARBA" id="ARBA00008898"/>
    </source>
</evidence>
<evidence type="ECO:0000313" key="5">
    <source>
        <dbReference type="Proteomes" id="UP000193862"/>
    </source>
</evidence>
<reference evidence="4 5" key="1">
    <citation type="submission" date="2017-03" db="EMBL/GenBank/DDBJ databases">
        <authorList>
            <person name="Afonso C.L."/>
            <person name="Miller P.J."/>
            <person name="Scott M.A."/>
            <person name="Spackman E."/>
            <person name="Goraichik I."/>
            <person name="Dimitrov K.M."/>
            <person name="Suarez D.L."/>
            <person name="Swayne D.E."/>
        </authorList>
    </citation>
    <scope>NUCLEOTIDE SEQUENCE [LARGE SCALE GENOMIC DNA]</scope>
    <source>
        <strain evidence="4 5">CECT 8620</strain>
    </source>
</reference>
<dbReference type="Pfam" id="PF01613">
    <property type="entry name" value="Flavin_Reduct"/>
    <property type="match status" value="1"/>
</dbReference>
<organism evidence="4 5">
    <name type="scientific">Aquimixticola soesokkakensis</name>
    <dbReference type="NCBI Taxonomy" id="1519096"/>
    <lineage>
        <taxon>Bacteria</taxon>
        <taxon>Pseudomonadati</taxon>
        <taxon>Pseudomonadota</taxon>
        <taxon>Alphaproteobacteria</taxon>
        <taxon>Rhodobacterales</taxon>
        <taxon>Paracoccaceae</taxon>
        <taxon>Aquimixticola</taxon>
    </lineage>
</organism>
<gene>
    <name evidence="4" type="primary">nphA2</name>
    <name evidence="4" type="ORF">AQS8620_00880</name>
</gene>
<dbReference type="GO" id="GO:0042602">
    <property type="term" value="F:riboflavin reductase (NADPH) activity"/>
    <property type="evidence" value="ECO:0007669"/>
    <property type="project" value="TreeGrafter"/>
</dbReference>
<keyword evidence="5" id="KW-1185">Reference proteome</keyword>
<dbReference type="InterPro" id="IPR050268">
    <property type="entry name" value="NADH-dep_flavin_reductase"/>
</dbReference>
<name>A0A1Y5RYV3_9RHOB</name>
<evidence type="ECO:0000259" key="3">
    <source>
        <dbReference type="SMART" id="SM00903"/>
    </source>
</evidence>
<evidence type="ECO:0000313" key="4">
    <source>
        <dbReference type="EMBL" id="SLN28130.1"/>
    </source>
</evidence>
<accession>A0A1Y5RYV3</accession>
<dbReference type="OrthoDB" id="9792858at2"/>
<evidence type="ECO:0000256" key="2">
    <source>
        <dbReference type="ARBA" id="ARBA00023002"/>
    </source>
</evidence>
<dbReference type="GO" id="GO:0036382">
    <property type="term" value="F:flavin reductase (NADH) activity"/>
    <property type="evidence" value="ECO:0007669"/>
    <property type="project" value="UniProtKB-EC"/>
</dbReference>
<dbReference type="InterPro" id="IPR012349">
    <property type="entry name" value="Split_barrel_FMN-bd"/>
</dbReference>
<comment type="similarity">
    <text evidence="1">Belongs to the non-flavoprotein flavin reductase family.</text>
</comment>
<dbReference type="Proteomes" id="UP000193862">
    <property type="component" value="Unassembled WGS sequence"/>
</dbReference>
<dbReference type="Gene3D" id="2.30.110.10">
    <property type="entry name" value="Electron Transport, Fmn-binding Protein, Chain A"/>
    <property type="match status" value="1"/>
</dbReference>
<feature type="domain" description="Flavin reductase like" evidence="3">
    <location>
        <begin position="18"/>
        <end position="164"/>
    </location>
</feature>
<dbReference type="SUPFAM" id="SSF50475">
    <property type="entry name" value="FMN-binding split barrel"/>
    <property type="match status" value="1"/>
</dbReference>
<dbReference type="AlphaFoldDB" id="A0A1Y5RYV3"/>